<sequence length="75" mass="8338">MVTFYDMLIDLLSCPWHRRERIHSHLISSYISACFENRRRKKVGLIAVATCGGQRSVVELSAKEAVIGPAGSMSS</sequence>
<evidence type="ECO:0000313" key="2">
    <source>
        <dbReference type="Proteomes" id="UP001152798"/>
    </source>
</evidence>
<gene>
    <name evidence="1" type="ORF">NEZAVI_LOCUS4125</name>
</gene>
<proteinExistence type="predicted"/>
<protein>
    <submittedName>
        <fullName evidence="1">Uncharacterized protein</fullName>
    </submittedName>
</protein>
<dbReference type="Proteomes" id="UP001152798">
    <property type="component" value="Chromosome 2"/>
</dbReference>
<name>A0A9P0EEH6_NEZVI</name>
<keyword evidence="2" id="KW-1185">Reference proteome</keyword>
<dbReference type="AlphaFoldDB" id="A0A9P0EEH6"/>
<dbReference type="OrthoDB" id="10516276at2759"/>
<evidence type="ECO:0000313" key="1">
    <source>
        <dbReference type="EMBL" id="CAH1393454.1"/>
    </source>
</evidence>
<dbReference type="EMBL" id="OV725078">
    <property type="protein sequence ID" value="CAH1393454.1"/>
    <property type="molecule type" value="Genomic_DNA"/>
</dbReference>
<organism evidence="1 2">
    <name type="scientific">Nezara viridula</name>
    <name type="common">Southern green stink bug</name>
    <name type="synonym">Cimex viridulus</name>
    <dbReference type="NCBI Taxonomy" id="85310"/>
    <lineage>
        <taxon>Eukaryota</taxon>
        <taxon>Metazoa</taxon>
        <taxon>Ecdysozoa</taxon>
        <taxon>Arthropoda</taxon>
        <taxon>Hexapoda</taxon>
        <taxon>Insecta</taxon>
        <taxon>Pterygota</taxon>
        <taxon>Neoptera</taxon>
        <taxon>Paraneoptera</taxon>
        <taxon>Hemiptera</taxon>
        <taxon>Heteroptera</taxon>
        <taxon>Panheteroptera</taxon>
        <taxon>Pentatomomorpha</taxon>
        <taxon>Pentatomoidea</taxon>
        <taxon>Pentatomidae</taxon>
        <taxon>Pentatominae</taxon>
        <taxon>Nezara</taxon>
    </lineage>
</organism>
<reference evidence="1" key="1">
    <citation type="submission" date="2022-01" db="EMBL/GenBank/DDBJ databases">
        <authorList>
            <person name="King R."/>
        </authorList>
    </citation>
    <scope>NUCLEOTIDE SEQUENCE</scope>
</reference>
<accession>A0A9P0EEH6</accession>